<sequence length="83" mass="9626">ASIYLQEDGSFKLEISGYRIPYVLTDINKKEDLFSIGIKRIAPPDIEVKIISDSLKDIELSNYLIILTYFTWVGIKRSRIIKF</sequence>
<reference evidence="1" key="1">
    <citation type="journal article" date="2014" name="Front. Microbiol.">
        <title>High frequency of phylogenetically diverse reductive dehalogenase-homologous genes in deep subseafloor sedimentary metagenomes.</title>
        <authorList>
            <person name="Kawai M."/>
            <person name="Futagami T."/>
            <person name="Toyoda A."/>
            <person name="Takaki Y."/>
            <person name="Nishi S."/>
            <person name="Hori S."/>
            <person name="Arai W."/>
            <person name="Tsubouchi T."/>
            <person name="Morono Y."/>
            <person name="Uchiyama I."/>
            <person name="Ito T."/>
            <person name="Fujiyama A."/>
            <person name="Inagaki F."/>
            <person name="Takami H."/>
        </authorList>
    </citation>
    <scope>NUCLEOTIDE SEQUENCE</scope>
    <source>
        <strain evidence="1">Expedition CK06-06</strain>
    </source>
</reference>
<protein>
    <submittedName>
        <fullName evidence="1">Uncharacterized protein</fullName>
    </submittedName>
</protein>
<accession>X1ARD6</accession>
<feature type="non-terminal residue" evidence="1">
    <location>
        <position position="1"/>
    </location>
</feature>
<comment type="caution">
    <text evidence="1">The sequence shown here is derived from an EMBL/GenBank/DDBJ whole genome shotgun (WGS) entry which is preliminary data.</text>
</comment>
<name>X1ARD6_9ZZZZ</name>
<gene>
    <name evidence="1" type="ORF">S01H4_32597</name>
</gene>
<dbReference type="AlphaFoldDB" id="X1ARD6"/>
<evidence type="ECO:0000313" key="1">
    <source>
        <dbReference type="EMBL" id="GAG74888.1"/>
    </source>
</evidence>
<proteinExistence type="predicted"/>
<organism evidence="1">
    <name type="scientific">marine sediment metagenome</name>
    <dbReference type="NCBI Taxonomy" id="412755"/>
    <lineage>
        <taxon>unclassified sequences</taxon>
        <taxon>metagenomes</taxon>
        <taxon>ecological metagenomes</taxon>
    </lineage>
</organism>
<dbReference type="EMBL" id="BART01017063">
    <property type="protein sequence ID" value="GAG74888.1"/>
    <property type="molecule type" value="Genomic_DNA"/>
</dbReference>